<evidence type="ECO:0000256" key="2">
    <source>
        <dbReference type="ARBA" id="ARBA00022741"/>
    </source>
</evidence>
<feature type="binding site" evidence="6">
    <location>
        <position position="117"/>
    </location>
    <ligand>
        <name>(6S)-5-formyl-5,6,7,8-tetrahydrofolate</name>
        <dbReference type="ChEBI" id="CHEBI:57457"/>
    </ligand>
</feature>
<comment type="caution">
    <text evidence="10">The sequence shown here is derived from an EMBL/GenBank/DDBJ whole genome shotgun (WGS) entry which is preliminary data.</text>
</comment>
<dbReference type="GO" id="GO:0005525">
    <property type="term" value="F:GTP binding"/>
    <property type="evidence" value="ECO:0007669"/>
    <property type="project" value="UniProtKB-UniRule"/>
</dbReference>
<dbReference type="GO" id="GO:0003924">
    <property type="term" value="F:GTPase activity"/>
    <property type="evidence" value="ECO:0007669"/>
    <property type="project" value="UniProtKB-UniRule"/>
</dbReference>
<feature type="binding site" evidence="6">
    <location>
        <position position="77"/>
    </location>
    <ligand>
        <name>(6S)-5-formyl-5,6,7,8-tetrahydrofolate</name>
        <dbReference type="ChEBI" id="CHEBI:57457"/>
    </ligand>
</feature>
<comment type="similarity">
    <text evidence="6">Belongs to the TRAFAC class TrmE-Era-EngA-EngB-Septin-like GTPase superfamily. TrmE GTPase family.</text>
</comment>
<feature type="domain" description="MnmE helical" evidence="9">
    <location>
        <begin position="120"/>
        <end position="421"/>
    </location>
</feature>
<keyword evidence="6" id="KW-0963">Cytoplasm</keyword>
<feature type="binding site" evidence="6">
    <location>
        <position position="247"/>
    </location>
    <ligand>
        <name>Mg(2+)</name>
        <dbReference type="ChEBI" id="CHEBI:18420"/>
    </ligand>
</feature>
<gene>
    <name evidence="6 10" type="primary">mnmE</name>
    <name evidence="6" type="synonym">trmE</name>
    <name evidence="10" type="ORF">GRI75_00830</name>
</gene>
<keyword evidence="11" id="KW-1185">Reference proteome</keyword>
<evidence type="ECO:0000256" key="5">
    <source>
        <dbReference type="ARBA" id="ARBA00023134"/>
    </source>
</evidence>
<dbReference type="Gene3D" id="3.40.50.300">
    <property type="entry name" value="P-loop containing nucleotide triphosphate hydrolases"/>
    <property type="match status" value="2"/>
</dbReference>
<keyword evidence="2 6" id="KW-0547">Nucleotide-binding</keyword>
<dbReference type="GO" id="GO:0005737">
    <property type="term" value="C:cytoplasm"/>
    <property type="evidence" value="ECO:0007669"/>
    <property type="project" value="UniProtKB-SubCell"/>
</dbReference>
<evidence type="ECO:0000259" key="8">
    <source>
        <dbReference type="Pfam" id="PF10396"/>
    </source>
</evidence>
<dbReference type="Pfam" id="PF01926">
    <property type="entry name" value="MMR_HSR1"/>
    <property type="match status" value="1"/>
</dbReference>
<evidence type="ECO:0000256" key="4">
    <source>
        <dbReference type="ARBA" id="ARBA00022958"/>
    </source>
</evidence>
<dbReference type="InterPro" id="IPR025867">
    <property type="entry name" value="MnmE_helical"/>
</dbReference>
<comment type="caution">
    <text evidence="6">Lacks conserved residue(s) required for the propagation of feature annotation.</text>
</comment>
<dbReference type="InterPro" id="IPR027417">
    <property type="entry name" value="P-loop_NTPase"/>
</dbReference>
<dbReference type="Gene3D" id="3.30.1360.120">
    <property type="entry name" value="Probable tRNA modification gtpase trme, domain 1"/>
    <property type="match status" value="1"/>
</dbReference>
<reference evidence="10 11" key="1">
    <citation type="submission" date="2019-12" db="EMBL/GenBank/DDBJ databases">
        <title>Genomic-based taxomic classification of the family Erythrobacteraceae.</title>
        <authorList>
            <person name="Xu L."/>
        </authorList>
    </citation>
    <scope>NUCLEOTIDE SEQUENCE [LARGE SCALE GENOMIC DNA]</scope>
    <source>
        <strain evidence="10 11">MCCC 1K02066</strain>
    </source>
</reference>
<protein>
    <recommendedName>
        <fullName evidence="6">tRNA modification GTPase MnmE</fullName>
        <ecNumber evidence="6">3.6.-.-</ecNumber>
    </recommendedName>
</protein>
<dbReference type="HAMAP" id="MF_00379">
    <property type="entry name" value="GTPase_MnmE"/>
    <property type="match status" value="1"/>
</dbReference>
<evidence type="ECO:0000313" key="10">
    <source>
        <dbReference type="EMBL" id="MXP40186.1"/>
    </source>
</evidence>
<feature type="binding site" evidence="6">
    <location>
        <position position="20"/>
    </location>
    <ligand>
        <name>(6S)-5-formyl-5,6,7,8-tetrahydrofolate</name>
        <dbReference type="ChEBI" id="CHEBI:57457"/>
    </ligand>
</feature>
<comment type="subcellular location">
    <subcellularLocation>
        <location evidence="6">Cytoplasm</location>
    </subcellularLocation>
</comment>
<dbReference type="Proteomes" id="UP000469159">
    <property type="component" value="Unassembled WGS sequence"/>
</dbReference>
<dbReference type="InterPro" id="IPR027368">
    <property type="entry name" value="MnmE_dom2"/>
</dbReference>
<sequence length="424" mass="44576">MDTIFALSSGAPPAAIAVVRISGSRAGSALERLCGRLPPPRKAHLARLNAADGTLLDQALVLWFPGPKSETGEDCAELQLHGGRAVVEAVYAELGRIDGFRLAQPGEFTRRAFANGKIDLLQVEGLADLVSSETELQRRAALGTAGGALSRKAEGWREALLILSARVEAALDFEDEDDVERLDAGFTAALAGVRDEIADALDAPHAETLREGYRVALAGPPNAGKSTLFNALVESEAAITAPLAGTTRDVLVRHVAIGGVPFTFVDMAGLRDESGDVVETIGIARAREEIAAADCVLWLGPEGEGPDGAWEVDAQVDRADHAPKGEADFRLSAVTGEGMDAVKRALVERARSAMPKPGQSALSRRQRELIGAALAALDEADAGGDPLLVAEQLRAARLAFDRLIGRAATEDMLGALFGRFCIGK</sequence>
<dbReference type="InterPro" id="IPR004520">
    <property type="entry name" value="GTPase_MnmE"/>
</dbReference>
<evidence type="ECO:0000256" key="1">
    <source>
        <dbReference type="ARBA" id="ARBA00022694"/>
    </source>
</evidence>
<evidence type="ECO:0000256" key="3">
    <source>
        <dbReference type="ARBA" id="ARBA00022801"/>
    </source>
</evidence>
<keyword evidence="3 6" id="KW-0378">Hydrolase</keyword>
<keyword evidence="5 6" id="KW-0342">GTP-binding</keyword>
<comment type="cofactor">
    <cofactor evidence="6">
        <name>K(+)</name>
        <dbReference type="ChEBI" id="CHEBI:29103"/>
    </cofactor>
    <text evidence="6">Binds 1 potassium ion per subunit.</text>
</comment>
<feature type="domain" description="G" evidence="7">
    <location>
        <begin position="214"/>
        <end position="300"/>
    </location>
</feature>
<dbReference type="InterPro" id="IPR027266">
    <property type="entry name" value="TrmE/GcvT-like"/>
</dbReference>
<feature type="binding site" evidence="6">
    <location>
        <begin position="222"/>
        <end position="227"/>
    </location>
    <ligand>
        <name>GTP</name>
        <dbReference type="ChEBI" id="CHEBI:37565"/>
    </ligand>
</feature>
<evidence type="ECO:0000259" key="9">
    <source>
        <dbReference type="Pfam" id="PF12631"/>
    </source>
</evidence>
<dbReference type="OrthoDB" id="9805918at2"/>
<dbReference type="CDD" id="cd04164">
    <property type="entry name" value="trmE"/>
    <property type="match status" value="1"/>
</dbReference>
<name>A0A6I4UP35_9SPHN</name>
<dbReference type="InterPro" id="IPR018948">
    <property type="entry name" value="GTP-bd_TrmE_N"/>
</dbReference>
<dbReference type="EC" id="3.6.-.-" evidence="6"/>
<accession>A0A6I4UP35</accession>
<dbReference type="SUPFAM" id="SSF52540">
    <property type="entry name" value="P-loop containing nucleoside triphosphate hydrolases"/>
    <property type="match status" value="1"/>
</dbReference>
<dbReference type="GO" id="GO:0002098">
    <property type="term" value="P:tRNA wobble uridine modification"/>
    <property type="evidence" value="ECO:0007669"/>
    <property type="project" value="TreeGrafter"/>
</dbReference>
<feature type="binding site" evidence="6">
    <location>
        <position position="226"/>
    </location>
    <ligand>
        <name>Mg(2+)</name>
        <dbReference type="ChEBI" id="CHEBI:18420"/>
    </ligand>
</feature>
<dbReference type="GO" id="GO:0030488">
    <property type="term" value="P:tRNA methylation"/>
    <property type="evidence" value="ECO:0007669"/>
    <property type="project" value="TreeGrafter"/>
</dbReference>
<dbReference type="FunFam" id="3.30.1360.120:FF:000007">
    <property type="entry name" value="tRNA modification GTPase GTPBP3, mitochondrial"/>
    <property type="match status" value="1"/>
</dbReference>
<evidence type="ECO:0000256" key="6">
    <source>
        <dbReference type="HAMAP-Rule" id="MF_00379"/>
    </source>
</evidence>
<dbReference type="SUPFAM" id="SSF116878">
    <property type="entry name" value="TrmE connector domain"/>
    <property type="match status" value="1"/>
</dbReference>
<dbReference type="SUPFAM" id="SSF103025">
    <property type="entry name" value="Folate-binding domain"/>
    <property type="match status" value="1"/>
</dbReference>
<dbReference type="Pfam" id="PF12631">
    <property type="entry name" value="MnmE_helical"/>
    <property type="match status" value="1"/>
</dbReference>
<keyword evidence="6" id="KW-0460">Magnesium</keyword>
<comment type="function">
    <text evidence="6">Exhibits a very high intrinsic GTPase hydrolysis rate. Involved in the addition of a carboxymethylaminomethyl (cmnm) group at the wobble position (U34) of certain tRNAs, forming tRNA-cmnm(5)s(2)U34.</text>
</comment>
<proteinExistence type="inferred from homology"/>
<keyword evidence="4 6" id="KW-0630">Potassium</keyword>
<organism evidence="10 11">
    <name type="scientific">Croceibacterium soli</name>
    <dbReference type="NCBI Taxonomy" id="1739690"/>
    <lineage>
        <taxon>Bacteria</taxon>
        <taxon>Pseudomonadati</taxon>
        <taxon>Pseudomonadota</taxon>
        <taxon>Alphaproteobacteria</taxon>
        <taxon>Sphingomonadales</taxon>
        <taxon>Erythrobacteraceae</taxon>
        <taxon>Croceibacterium</taxon>
    </lineage>
</organism>
<evidence type="ECO:0000259" key="7">
    <source>
        <dbReference type="Pfam" id="PF01926"/>
    </source>
</evidence>
<keyword evidence="1 6" id="KW-0819">tRNA processing</keyword>
<feature type="binding site" evidence="6">
    <location>
        <position position="424"/>
    </location>
    <ligand>
        <name>(6S)-5-formyl-5,6,7,8-tetrahydrofolate</name>
        <dbReference type="ChEBI" id="CHEBI:57457"/>
    </ligand>
</feature>
<evidence type="ECO:0000313" key="11">
    <source>
        <dbReference type="Proteomes" id="UP000469159"/>
    </source>
</evidence>
<feature type="domain" description="GTP-binding protein TrmE N-terminal" evidence="8">
    <location>
        <begin position="3"/>
        <end position="117"/>
    </location>
</feature>
<comment type="subunit">
    <text evidence="6">Homodimer. Heterotetramer of two MnmE and two MnmG subunits.</text>
</comment>
<dbReference type="RefSeq" id="WP_160745042.1">
    <property type="nucleotide sequence ID" value="NZ_WTYK01000001.1"/>
</dbReference>
<dbReference type="PANTHER" id="PTHR42714:SF2">
    <property type="entry name" value="TRNA MODIFICATION GTPASE GTPBP3, MITOCHONDRIAL"/>
    <property type="match status" value="1"/>
</dbReference>
<keyword evidence="6" id="KW-0479">Metal-binding</keyword>
<dbReference type="PANTHER" id="PTHR42714">
    <property type="entry name" value="TRNA MODIFICATION GTPASE GTPBP3"/>
    <property type="match status" value="1"/>
</dbReference>
<dbReference type="Pfam" id="PF10396">
    <property type="entry name" value="TrmE_N"/>
    <property type="match status" value="1"/>
</dbReference>
<dbReference type="EMBL" id="WTYK01000001">
    <property type="protein sequence ID" value="MXP40186.1"/>
    <property type="molecule type" value="Genomic_DNA"/>
</dbReference>
<dbReference type="GO" id="GO:0046872">
    <property type="term" value="F:metal ion binding"/>
    <property type="evidence" value="ECO:0007669"/>
    <property type="project" value="UniProtKB-KW"/>
</dbReference>
<dbReference type="Gene3D" id="1.20.120.430">
    <property type="entry name" value="tRNA modification GTPase MnmE domain 2"/>
    <property type="match status" value="2"/>
</dbReference>
<dbReference type="InterPro" id="IPR031168">
    <property type="entry name" value="G_TrmE"/>
</dbReference>
<dbReference type="AlphaFoldDB" id="A0A6I4UP35"/>
<dbReference type="CDD" id="cd14858">
    <property type="entry name" value="TrmE_N"/>
    <property type="match status" value="1"/>
</dbReference>
<dbReference type="InterPro" id="IPR006073">
    <property type="entry name" value="GTP-bd"/>
</dbReference>
<dbReference type="NCBIfam" id="NF003661">
    <property type="entry name" value="PRK05291.1-3"/>
    <property type="match status" value="1"/>
</dbReference>
<feature type="binding site" evidence="6">
    <location>
        <begin position="241"/>
        <end position="247"/>
    </location>
    <ligand>
        <name>GTP</name>
        <dbReference type="ChEBI" id="CHEBI:37565"/>
    </ligand>
</feature>